<sequence length="86" mass="9662">VEDLEVEDKCKQEITQARLKQCKIDLDPPQLTQKKVEFQWTDACEESFQKLKQCLTSAHVLALPTSDGGYLVYCDASRVGLGSVLM</sequence>
<feature type="non-terminal residue" evidence="2">
    <location>
        <position position="1"/>
    </location>
</feature>
<dbReference type="InterPro" id="IPR041577">
    <property type="entry name" value="RT_RNaseH_2"/>
</dbReference>
<gene>
    <name evidence="2" type="ORF">L195_g040995</name>
</gene>
<reference evidence="2 3" key="1">
    <citation type="journal article" date="2014" name="Am. J. Bot.">
        <title>Genome assembly and annotation for red clover (Trifolium pratense; Fabaceae).</title>
        <authorList>
            <person name="Istvanek J."/>
            <person name="Jaros M."/>
            <person name="Krenek A."/>
            <person name="Repkova J."/>
        </authorList>
    </citation>
    <scope>NUCLEOTIDE SEQUENCE [LARGE SCALE GENOMIC DNA]</scope>
    <source>
        <strain evidence="3">cv. Tatra</strain>
        <tissue evidence="2">Young leaves</tissue>
    </source>
</reference>
<dbReference type="InterPro" id="IPR043128">
    <property type="entry name" value="Rev_trsase/Diguanyl_cyclase"/>
</dbReference>
<dbReference type="SUPFAM" id="SSF56672">
    <property type="entry name" value="DNA/RNA polymerases"/>
    <property type="match status" value="1"/>
</dbReference>
<evidence type="ECO:0000313" key="2">
    <source>
        <dbReference type="EMBL" id="PNX84930.1"/>
    </source>
</evidence>
<comment type="caution">
    <text evidence="2">The sequence shown here is derived from an EMBL/GenBank/DDBJ whole genome shotgun (WGS) entry which is preliminary data.</text>
</comment>
<dbReference type="Proteomes" id="UP000236291">
    <property type="component" value="Unassembled WGS sequence"/>
</dbReference>
<dbReference type="EMBL" id="ASHM01047577">
    <property type="protein sequence ID" value="PNX84930.1"/>
    <property type="molecule type" value="Genomic_DNA"/>
</dbReference>
<dbReference type="Gene3D" id="3.30.70.270">
    <property type="match status" value="1"/>
</dbReference>
<evidence type="ECO:0000259" key="1">
    <source>
        <dbReference type="Pfam" id="PF17919"/>
    </source>
</evidence>
<dbReference type="PANTHER" id="PTHR33064:SF37">
    <property type="entry name" value="RIBONUCLEASE H"/>
    <property type="match status" value="1"/>
</dbReference>
<dbReference type="InterPro" id="IPR051320">
    <property type="entry name" value="Viral_Replic_Matur_Polypro"/>
</dbReference>
<reference evidence="2 3" key="2">
    <citation type="journal article" date="2017" name="Front. Plant Sci.">
        <title>Gene Classification and Mining of Molecular Markers Useful in Red Clover (Trifolium pratense) Breeding.</title>
        <authorList>
            <person name="Istvanek J."/>
            <person name="Dluhosova J."/>
            <person name="Dluhos P."/>
            <person name="Patkova L."/>
            <person name="Nedelnik J."/>
            <person name="Repkova J."/>
        </authorList>
    </citation>
    <scope>NUCLEOTIDE SEQUENCE [LARGE SCALE GENOMIC DNA]</scope>
    <source>
        <strain evidence="3">cv. Tatra</strain>
        <tissue evidence="2">Young leaves</tissue>
    </source>
</reference>
<evidence type="ECO:0000313" key="3">
    <source>
        <dbReference type="Proteomes" id="UP000236291"/>
    </source>
</evidence>
<dbReference type="PANTHER" id="PTHR33064">
    <property type="entry name" value="POL PROTEIN"/>
    <property type="match status" value="1"/>
</dbReference>
<name>A0A2K3M2D1_TRIPR</name>
<dbReference type="Pfam" id="PF17919">
    <property type="entry name" value="RT_RNaseH_2"/>
    <property type="match status" value="1"/>
</dbReference>
<protein>
    <recommendedName>
        <fullName evidence="1">Reverse transcriptase/retrotransposon-derived protein RNase H-like domain-containing protein</fullName>
    </recommendedName>
</protein>
<dbReference type="InterPro" id="IPR043502">
    <property type="entry name" value="DNA/RNA_pol_sf"/>
</dbReference>
<feature type="domain" description="Reverse transcriptase/retrotransposon-derived protein RNase H-like" evidence="1">
    <location>
        <begin position="40"/>
        <end position="86"/>
    </location>
</feature>
<proteinExistence type="predicted"/>
<organism evidence="2 3">
    <name type="scientific">Trifolium pratense</name>
    <name type="common">Red clover</name>
    <dbReference type="NCBI Taxonomy" id="57577"/>
    <lineage>
        <taxon>Eukaryota</taxon>
        <taxon>Viridiplantae</taxon>
        <taxon>Streptophyta</taxon>
        <taxon>Embryophyta</taxon>
        <taxon>Tracheophyta</taxon>
        <taxon>Spermatophyta</taxon>
        <taxon>Magnoliopsida</taxon>
        <taxon>eudicotyledons</taxon>
        <taxon>Gunneridae</taxon>
        <taxon>Pentapetalae</taxon>
        <taxon>rosids</taxon>
        <taxon>fabids</taxon>
        <taxon>Fabales</taxon>
        <taxon>Fabaceae</taxon>
        <taxon>Papilionoideae</taxon>
        <taxon>50 kb inversion clade</taxon>
        <taxon>NPAAA clade</taxon>
        <taxon>Hologalegina</taxon>
        <taxon>IRL clade</taxon>
        <taxon>Trifolieae</taxon>
        <taxon>Trifolium</taxon>
    </lineage>
</organism>
<accession>A0A2K3M2D1</accession>
<dbReference type="AlphaFoldDB" id="A0A2K3M2D1"/>